<reference evidence="5" key="1">
    <citation type="journal article" date="2019" name="Int. J. Syst. Evol. Microbiol.">
        <title>The Global Catalogue of Microorganisms (GCM) 10K type strain sequencing project: providing services to taxonomists for standard genome sequencing and annotation.</title>
        <authorList>
            <consortium name="The Broad Institute Genomics Platform"/>
            <consortium name="The Broad Institute Genome Sequencing Center for Infectious Disease"/>
            <person name="Wu L."/>
            <person name="Ma J."/>
        </authorList>
    </citation>
    <scope>NUCLEOTIDE SEQUENCE [LARGE SCALE GENOMIC DNA]</scope>
    <source>
        <strain evidence="5">JCM 16923</strain>
    </source>
</reference>
<evidence type="ECO:0000313" key="4">
    <source>
        <dbReference type="EMBL" id="GAA3948985.1"/>
    </source>
</evidence>
<evidence type="ECO:0000256" key="2">
    <source>
        <dbReference type="ARBA" id="ARBA00023163"/>
    </source>
</evidence>
<feature type="region of interest" description="Disordered" evidence="3">
    <location>
        <begin position="1"/>
        <end position="27"/>
    </location>
</feature>
<dbReference type="InterPro" id="IPR041916">
    <property type="entry name" value="Anti_sigma_zinc_sf"/>
</dbReference>
<dbReference type="Proteomes" id="UP001418444">
    <property type="component" value="Unassembled WGS sequence"/>
</dbReference>
<evidence type="ECO:0000256" key="3">
    <source>
        <dbReference type="SAM" id="MobiDB-lite"/>
    </source>
</evidence>
<dbReference type="Gene3D" id="1.10.10.1320">
    <property type="entry name" value="Anti-sigma factor, zinc-finger domain"/>
    <property type="match status" value="1"/>
</dbReference>
<gene>
    <name evidence="4" type="ORF">GCM10022231_02990</name>
</gene>
<evidence type="ECO:0000313" key="5">
    <source>
        <dbReference type="Proteomes" id="UP001418444"/>
    </source>
</evidence>
<dbReference type="EMBL" id="BAAAZW010000001">
    <property type="protein sequence ID" value="GAA3948985.1"/>
    <property type="molecule type" value="Genomic_DNA"/>
</dbReference>
<keyword evidence="5" id="KW-1185">Reference proteome</keyword>
<evidence type="ECO:0000256" key="1">
    <source>
        <dbReference type="ARBA" id="ARBA00023015"/>
    </source>
</evidence>
<comment type="caution">
    <text evidence="4">The sequence shown here is derived from an EMBL/GenBank/DDBJ whole genome shotgun (WGS) entry which is preliminary data.</text>
</comment>
<organism evidence="4 5">
    <name type="scientific">Gordonia caeni</name>
    <dbReference type="NCBI Taxonomy" id="1007097"/>
    <lineage>
        <taxon>Bacteria</taxon>
        <taxon>Bacillati</taxon>
        <taxon>Actinomycetota</taxon>
        <taxon>Actinomycetes</taxon>
        <taxon>Mycobacteriales</taxon>
        <taxon>Gordoniaceae</taxon>
        <taxon>Gordonia</taxon>
    </lineage>
</organism>
<keyword evidence="1" id="KW-0805">Transcription regulation</keyword>
<accession>A0ABP7NK27</accession>
<sequence length="102" mass="11007">MSGDEVRSPNMNPSIAADDPIPPEPPFSAELLADYDAQALSPALTRHIAARLDADPRARRILDALAATRAQLADAPVEPQDLPADVEERLRHLVRKPGNISP</sequence>
<name>A0ABP7NK27_9ACTN</name>
<proteinExistence type="predicted"/>
<keyword evidence="2" id="KW-0804">Transcription</keyword>
<protein>
    <submittedName>
        <fullName evidence="4">Uncharacterized protein</fullName>
    </submittedName>
</protein>